<protein>
    <submittedName>
        <fullName evidence="3">Endo-1,4-beta-xylanase A</fullName>
        <ecNumber evidence="3">3.2.1.8</ecNumber>
    </submittedName>
</protein>
<dbReference type="RefSeq" id="WP_110986722.1">
    <property type="nucleotide sequence ID" value="NZ_CAWNWM010000008.1"/>
</dbReference>
<dbReference type="PROSITE" id="PS51272">
    <property type="entry name" value="SLH"/>
    <property type="match status" value="3"/>
</dbReference>
<organism evidence="3 4">
    <name type="scientific">Acaryochloris thomasi RCC1774</name>
    <dbReference type="NCBI Taxonomy" id="1764569"/>
    <lineage>
        <taxon>Bacteria</taxon>
        <taxon>Bacillati</taxon>
        <taxon>Cyanobacteriota</taxon>
        <taxon>Cyanophyceae</taxon>
        <taxon>Acaryochloridales</taxon>
        <taxon>Acaryochloridaceae</taxon>
        <taxon>Acaryochloris</taxon>
        <taxon>Acaryochloris thomasi</taxon>
    </lineage>
</organism>
<dbReference type="Proteomes" id="UP000248857">
    <property type="component" value="Unassembled WGS sequence"/>
</dbReference>
<dbReference type="Pfam" id="PF00395">
    <property type="entry name" value="SLH"/>
    <property type="match status" value="3"/>
</dbReference>
<evidence type="ECO:0000313" key="3">
    <source>
        <dbReference type="EMBL" id="PZD72752.1"/>
    </source>
</evidence>
<evidence type="ECO:0000256" key="1">
    <source>
        <dbReference type="SAM" id="SignalP"/>
    </source>
</evidence>
<dbReference type="InterPro" id="IPR001119">
    <property type="entry name" value="SLH_dom"/>
</dbReference>
<dbReference type="AlphaFoldDB" id="A0A2W1JPD7"/>
<dbReference type="GO" id="GO:0031176">
    <property type="term" value="F:endo-1,4-beta-xylanase activity"/>
    <property type="evidence" value="ECO:0007669"/>
    <property type="project" value="UniProtKB-EC"/>
</dbReference>
<sequence length="442" mass="45956">MFQYSRQVASGFVGAALGCSVLAIASTTVAQPNQPAASAQFSDVNANYWARPFIEELASKDIIKGFPDGSFKPNEPVTRAQFAAIVRQAFDQPKIRRGNRFSDVDANFWATPAISQAYTTGFLSGYPGNEFQPKQQIPKVQALVALASGLQLEPQGQIAESLGVFSDAAQIPDYAKSGIAAATETGIVVNNPNVKFLNPNDNATRADIAAFVYQALVNQKQLEPLAKADRANRFIVKGLSTPTAKTQATPATVAKGTGRLMASGTKINLKYIGSDKAKLVLAPGETLPVSFGVANNVVNAQNVVLIPKGSTISGQIVPFTVNSTTGAQFVAQTLKVGANSYPISAISNPVVPAARQSVTPTAVQDSLTTTAARTALGSILGGGGLNPTSILTNVLLNQGAQSLRTTGSAPTTTDSVIILDPAQLVLTTQADVNLAAAKTPGS</sequence>
<dbReference type="InterPro" id="IPR051465">
    <property type="entry name" value="Cell_Envelope_Struct_Comp"/>
</dbReference>
<feature type="signal peptide" evidence="1">
    <location>
        <begin position="1"/>
        <end position="30"/>
    </location>
</feature>
<comment type="caution">
    <text evidence="3">The sequence shown here is derived from an EMBL/GenBank/DDBJ whole genome shotgun (WGS) entry which is preliminary data.</text>
</comment>
<keyword evidence="4" id="KW-1185">Reference proteome</keyword>
<proteinExistence type="predicted"/>
<dbReference type="PANTHER" id="PTHR43308">
    <property type="entry name" value="OUTER MEMBRANE PROTEIN ALPHA-RELATED"/>
    <property type="match status" value="1"/>
</dbReference>
<keyword evidence="3" id="KW-0858">Xylan degradation</keyword>
<evidence type="ECO:0000313" key="4">
    <source>
        <dbReference type="Proteomes" id="UP000248857"/>
    </source>
</evidence>
<gene>
    <name evidence="3" type="primary">xynA1</name>
    <name evidence="3" type="ORF">C1752_03276</name>
</gene>
<keyword evidence="3" id="KW-0326">Glycosidase</keyword>
<accession>A0A2W1JPD7</accession>
<keyword evidence="3" id="KW-0378">Hydrolase</keyword>
<dbReference type="EC" id="3.2.1.8" evidence="3"/>
<reference evidence="3 4" key="1">
    <citation type="journal article" date="2018" name="Sci. Rep.">
        <title>A novel species of the marine cyanobacterium Acaryochloris with a unique pigment content and lifestyle.</title>
        <authorList>
            <person name="Partensky F."/>
            <person name="Six C."/>
            <person name="Ratin M."/>
            <person name="Garczarek L."/>
            <person name="Vaulot D."/>
            <person name="Probert I."/>
            <person name="Calteau A."/>
            <person name="Gourvil P."/>
            <person name="Marie D."/>
            <person name="Grebert T."/>
            <person name="Bouchier C."/>
            <person name="Le Panse S."/>
            <person name="Gachenot M."/>
            <person name="Rodriguez F."/>
            <person name="Garrido J.L."/>
        </authorList>
    </citation>
    <scope>NUCLEOTIDE SEQUENCE [LARGE SCALE GENOMIC DNA]</scope>
    <source>
        <strain evidence="3 4">RCC1774</strain>
    </source>
</reference>
<keyword evidence="3" id="KW-0119">Carbohydrate metabolism</keyword>
<dbReference type="PROSITE" id="PS51257">
    <property type="entry name" value="PROKAR_LIPOPROTEIN"/>
    <property type="match status" value="1"/>
</dbReference>
<feature type="domain" description="SLH" evidence="2">
    <location>
        <begin position="162"/>
        <end position="226"/>
    </location>
</feature>
<feature type="chain" id="PRO_5015978009" evidence="1">
    <location>
        <begin position="31"/>
        <end position="442"/>
    </location>
</feature>
<name>A0A2W1JPD7_9CYAN</name>
<dbReference type="EMBL" id="PQWO01000008">
    <property type="protein sequence ID" value="PZD72752.1"/>
    <property type="molecule type" value="Genomic_DNA"/>
</dbReference>
<keyword evidence="1" id="KW-0732">Signal</keyword>
<feature type="domain" description="SLH" evidence="2">
    <location>
        <begin position="101"/>
        <end position="160"/>
    </location>
</feature>
<dbReference type="GO" id="GO:0045493">
    <property type="term" value="P:xylan catabolic process"/>
    <property type="evidence" value="ECO:0007669"/>
    <property type="project" value="UniProtKB-KW"/>
</dbReference>
<feature type="domain" description="SLH" evidence="2">
    <location>
        <begin position="37"/>
        <end position="100"/>
    </location>
</feature>
<evidence type="ECO:0000259" key="2">
    <source>
        <dbReference type="PROSITE" id="PS51272"/>
    </source>
</evidence>
<dbReference type="OrthoDB" id="9759810at2"/>
<dbReference type="PANTHER" id="PTHR43308:SF5">
    <property type="entry name" value="S-LAYER PROTEIN _ PEPTIDOGLYCAN ENDO-BETA-N-ACETYLGLUCOSAMINIDASE"/>
    <property type="match status" value="1"/>
</dbReference>
<keyword evidence="3" id="KW-0624">Polysaccharide degradation</keyword>